<evidence type="ECO:0000313" key="4">
    <source>
        <dbReference type="EMBL" id="AQZ96722.1"/>
    </source>
</evidence>
<feature type="domain" description="Alginate lyase" evidence="3">
    <location>
        <begin position="51"/>
        <end position="296"/>
    </location>
</feature>
<keyword evidence="2" id="KW-0456">Lyase</keyword>
<protein>
    <recommendedName>
        <fullName evidence="3">Alginate lyase domain-containing protein</fullName>
    </recommendedName>
</protein>
<keyword evidence="1" id="KW-0732">Signal</keyword>
<sequence length="358" mass="39963">MVLASLWAASASAATSMWPPRATSQSAMIGDYRALSCPHSPPPAYTGHLRVDSKYDQSEASKTTLVPLPQESERIRQQITEYHRGLQEIITRYERARNEQEVNLSLACLHQWLEAWAQPGAMLSREVSGTGRAVRKWSLAALGSGLLKVRALSNGGYQLSTAQRSWLERLSNAVISDYSPRQTLDFTWFNNHDYWAAWAVSSTGMLLDRNAHIDWAAKTLQLAFEQMQPGQAGDYVQLPLETARGRLAVDYTHYALVPLVLLAESMQANGRSLSTDQQRKLGQLANFAVRGVLEPANLPELEAGQERPPNHKMVWLIPFLKQQPGHILARQLYGQAGSELGYYGQVGGNIRFFYPNID</sequence>
<dbReference type="AlphaFoldDB" id="A0A1V0B9Y2"/>
<evidence type="ECO:0000256" key="2">
    <source>
        <dbReference type="ARBA" id="ARBA00023239"/>
    </source>
</evidence>
<dbReference type="Gene3D" id="1.50.10.100">
    <property type="entry name" value="Chondroitin AC/alginate lyase"/>
    <property type="match status" value="1"/>
</dbReference>
<dbReference type="InterPro" id="IPR008929">
    <property type="entry name" value="Chondroitin_lyas"/>
</dbReference>
<accession>A0A1V0B9Y2</accession>
<dbReference type="Pfam" id="PF05426">
    <property type="entry name" value="Alginate_lyase"/>
    <property type="match status" value="1"/>
</dbReference>
<dbReference type="GO" id="GO:0016829">
    <property type="term" value="F:lyase activity"/>
    <property type="evidence" value="ECO:0007669"/>
    <property type="project" value="UniProtKB-KW"/>
</dbReference>
<dbReference type="InterPro" id="IPR008397">
    <property type="entry name" value="Alginate_lyase_dom"/>
</dbReference>
<name>A0A1V0B9Y2_9GAMM</name>
<dbReference type="SUPFAM" id="SSF48230">
    <property type="entry name" value="Chondroitin AC/alginate lyase"/>
    <property type="match status" value="1"/>
</dbReference>
<gene>
    <name evidence="4" type="ORF">BVH74_05260</name>
</gene>
<proteinExistence type="predicted"/>
<dbReference type="KEGG" id="ppha:BVH74_05260"/>
<evidence type="ECO:0000256" key="1">
    <source>
        <dbReference type="ARBA" id="ARBA00022729"/>
    </source>
</evidence>
<reference evidence="4 5" key="1">
    <citation type="submission" date="2017-03" db="EMBL/GenBank/DDBJ databases">
        <title>Complete genome sequence of the novel DNRA strain Pseudomonas sp. S-6-2 isolated from Chinese polluted river sediment. Journal of Biotechnology.</title>
        <authorList>
            <person name="Li J."/>
            <person name="Xiang F."/>
            <person name="Wang L."/>
            <person name="Xi L."/>
            <person name="Liu J."/>
        </authorList>
    </citation>
    <scope>NUCLEOTIDE SEQUENCE [LARGE SCALE GENOMIC DNA]</scope>
    <source>
        <strain evidence="4 5">S-6-2</strain>
    </source>
</reference>
<organism evidence="4 5">
    <name type="scientific">Halopseudomonas phragmitis</name>
    <dbReference type="NCBI Taxonomy" id="1931241"/>
    <lineage>
        <taxon>Bacteria</taxon>
        <taxon>Pseudomonadati</taxon>
        <taxon>Pseudomonadota</taxon>
        <taxon>Gammaproteobacteria</taxon>
        <taxon>Pseudomonadales</taxon>
        <taxon>Pseudomonadaceae</taxon>
        <taxon>Halopseudomonas</taxon>
    </lineage>
</organism>
<dbReference type="EMBL" id="CP020100">
    <property type="protein sequence ID" value="AQZ96722.1"/>
    <property type="molecule type" value="Genomic_DNA"/>
</dbReference>
<evidence type="ECO:0000313" key="5">
    <source>
        <dbReference type="Proteomes" id="UP000243488"/>
    </source>
</evidence>
<keyword evidence="5" id="KW-1185">Reference proteome</keyword>
<dbReference type="STRING" id="1931241.BVH74_05260"/>
<dbReference type="GO" id="GO:0042597">
    <property type="term" value="C:periplasmic space"/>
    <property type="evidence" value="ECO:0007669"/>
    <property type="project" value="InterPro"/>
</dbReference>
<dbReference type="Proteomes" id="UP000243488">
    <property type="component" value="Chromosome"/>
</dbReference>
<evidence type="ECO:0000259" key="3">
    <source>
        <dbReference type="Pfam" id="PF05426"/>
    </source>
</evidence>